<keyword evidence="1" id="KW-0472">Membrane</keyword>
<keyword evidence="1" id="KW-1133">Transmembrane helix</keyword>
<protein>
    <submittedName>
        <fullName evidence="2">Uncharacterized protein</fullName>
    </submittedName>
</protein>
<dbReference type="PATRIC" id="fig|1114856.3.peg.2933"/>
<evidence type="ECO:0000256" key="1">
    <source>
        <dbReference type="SAM" id="Phobius"/>
    </source>
</evidence>
<organism evidence="2 3">
    <name type="scientific">Natronorubrum tibetense GA33</name>
    <dbReference type="NCBI Taxonomy" id="1114856"/>
    <lineage>
        <taxon>Archaea</taxon>
        <taxon>Methanobacteriati</taxon>
        <taxon>Methanobacteriota</taxon>
        <taxon>Stenosarchaea group</taxon>
        <taxon>Halobacteria</taxon>
        <taxon>Halobacteriales</taxon>
        <taxon>Natrialbaceae</taxon>
        <taxon>Natronorubrum</taxon>
    </lineage>
</organism>
<gene>
    <name evidence="2" type="ORF">C496_14101</name>
</gene>
<evidence type="ECO:0000313" key="2">
    <source>
        <dbReference type="EMBL" id="ELY39816.1"/>
    </source>
</evidence>
<feature type="transmembrane region" description="Helical" evidence="1">
    <location>
        <begin position="7"/>
        <end position="28"/>
    </location>
</feature>
<name>L9VRY3_9EURY</name>
<dbReference type="RefSeq" id="WP_006090768.1">
    <property type="nucleotide sequence ID" value="NZ_AOHW01000036.1"/>
</dbReference>
<evidence type="ECO:0000313" key="3">
    <source>
        <dbReference type="Proteomes" id="UP000011599"/>
    </source>
</evidence>
<feature type="transmembrane region" description="Helical" evidence="1">
    <location>
        <begin position="34"/>
        <end position="58"/>
    </location>
</feature>
<reference evidence="2 3" key="1">
    <citation type="journal article" date="2014" name="PLoS Genet.">
        <title>Phylogenetically driven sequencing of extremely halophilic archaea reveals strategies for static and dynamic osmo-response.</title>
        <authorList>
            <person name="Becker E.A."/>
            <person name="Seitzer P.M."/>
            <person name="Tritt A."/>
            <person name="Larsen D."/>
            <person name="Krusor M."/>
            <person name="Yao A.I."/>
            <person name="Wu D."/>
            <person name="Madern D."/>
            <person name="Eisen J.A."/>
            <person name="Darling A.E."/>
            <person name="Facciotti M.T."/>
        </authorList>
    </citation>
    <scope>NUCLEOTIDE SEQUENCE [LARGE SCALE GENOMIC DNA]</scope>
    <source>
        <strain evidence="2 3">GA33</strain>
    </source>
</reference>
<proteinExistence type="predicted"/>
<dbReference type="AlphaFoldDB" id="L9VRY3"/>
<dbReference type="Proteomes" id="UP000011599">
    <property type="component" value="Unassembled WGS sequence"/>
</dbReference>
<keyword evidence="3" id="KW-1185">Reference proteome</keyword>
<sequence length="268" mass="30163">MVDRNSALRVVVLGAVAVPFAVLLVYFIHVEFQWTVGAAATVVTVAVTILFGIVDIVFESSTSETVEKSAPELVDDVFGPETEVEQIENTEEFGEKIQSAADNAVNSIDRIHFNMHYVNRTENNFSDDTVSHRILLVKPASADDLTVSQQTGGHTGFDTVYDSNIDTNPSKDQFIQRFAYIDRMLSEEKWNNVEVRLYETTPWLRAAIIDGSKAGFLILPSMYDGSKAAKFWTEDPNVIDTLEDIYDDVWNDPRTVDFQEWYEDGSKI</sequence>
<dbReference type="OrthoDB" id="384977at2157"/>
<comment type="caution">
    <text evidence="2">The sequence shown here is derived from an EMBL/GenBank/DDBJ whole genome shotgun (WGS) entry which is preliminary data.</text>
</comment>
<accession>L9VRY3</accession>
<keyword evidence="1" id="KW-0812">Transmembrane</keyword>
<dbReference type="STRING" id="1114856.GCA_000383975_03251"/>
<dbReference type="EMBL" id="AOHW01000036">
    <property type="protein sequence ID" value="ELY39816.1"/>
    <property type="molecule type" value="Genomic_DNA"/>
</dbReference>